<dbReference type="GO" id="GO:0000049">
    <property type="term" value="F:tRNA binding"/>
    <property type="evidence" value="ECO:0007669"/>
    <property type="project" value="UniProtKB-KW"/>
</dbReference>
<accession>A0A7C8I6D0</accession>
<keyword evidence="4" id="KW-0694">RNA-binding</keyword>
<dbReference type="SUPFAM" id="SSF53178">
    <property type="entry name" value="Peptidyl-tRNA hydrolase-like"/>
    <property type="match status" value="1"/>
</dbReference>
<dbReference type="Proteomes" id="UP000481861">
    <property type="component" value="Unassembled WGS sequence"/>
</dbReference>
<feature type="compositionally biased region" description="Polar residues" evidence="6">
    <location>
        <begin position="44"/>
        <end position="57"/>
    </location>
</feature>
<dbReference type="Pfam" id="PF01195">
    <property type="entry name" value="Pept_tRNA_hydro"/>
    <property type="match status" value="1"/>
</dbReference>
<comment type="similarity">
    <text evidence="5">Belongs to the PTH family.</text>
</comment>
<keyword evidence="3 7" id="KW-0378">Hydrolase</keyword>
<keyword evidence="8" id="KW-1185">Reference proteome</keyword>
<dbReference type="AlphaFoldDB" id="A0A7C8I6D0"/>
<dbReference type="PANTHER" id="PTHR17224">
    <property type="entry name" value="PEPTIDYL-TRNA HYDROLASE"/>
    <property type="match status" value="1"/>
</dbReference>
<proteinExistence type="inferred from homology"/>
<keyword evidence="2" id="KW-0820">tRNA-binding</keyword>
<dbReference type="PROSITE" id="PS01196">
    <property type="entry name" value="PEPT_TRNA_HYDROL_2"/>
    <property type="match status" value="1"/>
</dbReference>
<protein>
    <recommendedName>
        <fullName evidence="1">peptidyl-tRNA hydrolase</fullName>
        <ecNumber evidence="1">3.1.1.29</ecNumber>
    </recommendedName>
</protein>
<dbReference type="GO" id="GO:0004045">
    <property type="term" value="F:peptidyl-tRNA hydrolase activity"/>
    <property type="evidence" value="ECO:0007669"/>
    <property type="project" value="UniProtKB-EC"/>
</dbReference>
<dbReference type="Gene3D" id="3.40.50.1470">
    <property type="entry name" value="Peptidyl-tRNA hydrolase"/>
    <property type="match status" value="1"/>
</dbReference>
<organism evidence="7 8">
    <name type="scientific">Massariosphaeria phaeospora</name>
    <dbReference type="NCBI Taxonomy" id="100035"/>
    <lineage>
        <taxon>Eukaryota</taxon>
        <taxon>Fungi</taxon>
        <taxon>Dikarya</taxon>
        <taxon>Ascomycota</taxon>
        <taxon>Pezizomycotina</taxon>
        <taxon>Dothideomycetes</taxon>
        <taxon>Pleosporomycetidae</taxon>
        <taxon>Pleosporales</taxon>
        <taxon>Pleosporales incertae sedis</taxon>
        <taxon>Massariosphaeria</taxon>
    </lineage>
</organism>
<dbReference type="InterPro" id="IPR001328">
    <property type="entry name" value="Pept_tRNA_hydro"/>
</dbReference>
<dbReference type="OrthoDB" id="1711136at2759"/>
<evidence type="ECO:0000256" key="1">
    <source>
        <dbReference type="ARBA" id="ARBA00013260"/>
    </source>
</evidence>
<feature type="region of interest" description="Disordered" evidence="6">
    <location>
        <begin position="1"/>
        <end position="82"/>
    </location>
</feature>
<evidence type="ECO:0000313" key="7">
    <source>
        <dbReference type="EMBL" id="KAF2868373.1"/>
    </source>
</evidence>
<gene>
    <name evidence="7" type="ORF">BDV95DRAFT_630577</name>
</gene>
<evidence type="ECO:0000256" key="5">
    <source>
        <dbReference type="ARBA" id="ARBA00038063"/>
    </source>
</evidence>
<reference evidence="7 8" key="1">
    <citation type="submission" date="2020-01" db="EMBL/GenBank/DDBJ databases">
        <authorList>
            <consortium name="DOE Joint Genome Institute"/>
            <person name="Haridas S."/>
            <person name="Albert R."/>
            <person name="Binder M."/>
            <person name="Bloem J."/>
            <person name="Labutti K."/>
            <person name="Salamov A."/>
            <person name="Andreopoulos B."/>
            <person name="Baker S.E."/>
            <person name="Barry K."/>
            <person name="Bills G."/>
            <person name="Bluhm B.H."/>
            <person name="Cannon C."/>
            <person name="Castanera R."/>
            <person name="Culley D.E."/>
            <person name="Daum C."/>
            <person name="Ezra D."/>
            <person name="Gonzalez J.B."/>
            <person name="Henrissat B."/>
            <person name="Kuo A."/>
            <person name="Liang C."/>
            <person name="Lipzen A."/>
            <person name="Lutzoni F."/>
            <person name="Magnuson J."/>
            <person name="Mondo S."/>
            <person name="Nolan M."/>
            <person name="Ohm R."/>
            <person name="Pangilinan J."/>
            <person name="Park H.-J.H."/>
            <person name="Ramirez L."/>
            <person name="Alfaro M."/>
            <person name="Sun H."/>
            <person name="Tritt A."/>
            <person name="Yoshinaga Y."/>
            <person name="Zwiers L.-H.L."/>
            <person name="Turgeon B.G."/>
            <person name="Goodwin S.B."/>
            <person name="Spatafora J.W."/>
            <person name="Crous P.W."/>
            <person name="Grigoriev I.V."/>
        </authorList>
    </citation>
    <scope>NUCLEOTIDE SEQUENCE [LARGE SCALE GENOMIC DNA]</scope>
    <source>
        <strain evidence="7 8">CBS 611.86</strain>
    </source>
</reference>
<name>A0A7C8I6D0_9PLEO</name>
<evidence type="ECO:0000256" key="2">
    <source>
        <dbReference type="ARBA" id="ARBA00022555"/>
    </source>
</evidence>
<dbReference type="InterPro" id="IPR036416">
    <property type="entry name" value="Pept_tRNA_hydro_sf"/>
</dbReference>
<evidence type="ECO:0000313" key="8">
    <source>
        <dbReference type="Proteomes" id="UP000481861"/>
    </source>
</evidence>
<evidence type="ECO:0000256" key="3">
    <source>
        <dbReference type="ARBA" id="ARBA00022801"/>
    </source>
</evidence>
<dbReference type="EC" id="3.1.1.29" evidence="1"/>
<evidence type="ECO:0000256" key="6">
    <source>
        <dbReference type="SAM" id="MobiDB-lite"/>
    </source>
</evidence>
<evidence type="ECO:0000256" key="4">
    <source>
        <dbReference type="ARBA" id="ARBA00022884"/>
    </source>
</evidence>
<dbReference type="PANTHER" id="PTHR17224:SF1">
    <property type="entry name" value="PEPTIDYL-TRNA HYDROLASE"/>
    <property type="match status" value="1"/>
</dbReference>
<dbReference type="InterPro" id="IPR018171">
    <property type="entry name" value="Pept_tRNA_hydro_CS"/>
</dbReference>
<dbReference type="EMBL" id="JAADJZ010000019">
    <property type="protein sequence ID" value="KAF2868373.1"/>
    <property type="molecule type" value="Genomic_DNA"/>
</dbReference>
<dbReference type="NCBIfam" id="TIGR00447">
    <property type="entry name" value="pth"/>
    <property type="match status" value="1"/>
</dbReference>
<comment type="caution">
    <text evidence="7">The sequence shown here is derived from an EMBL/GenBank/DDBJ whole genome shotgun (WGS) entry which is preliminary data.</text>
</comment>
<sequence length="299" mass="31400">MSPTNTATRKHVNGLASIPASGADPDSEIHESSESDYQQAIAIASTSPALPSPSGSPVCSAPPHNLPAAKRASNPTIPPSIPLTTPMPPGLPAHPLLVCSIGNPGPTYASTLHSAGHTILTHIATTKAYQPFRKGLSGLVARPDNTTYSLSLFGGYRKTPGAPPADDNFTFWQSTTLMNVSGAGVKRAWTEYARAVKAQGAEGRLVVVHDELEAGLGKVSVKDGGASARGHNGLKSCQASLGGVKWWRVGVGIGRPESREPDVVSRYVLRKMNRAEQVAMERAAMGVMDALRQISEGKR</sequence>